<dbReference type="SUPFAM" id="SSF74853">
    <property type="entry name" value="Lamin A/C globular tail domain"/>
    <property type="match status" value="1"/>
</dbReference>
<proteinExistence type="predicted"/>
<protein>
    <submittedName>
        <fullName evidence="4">Lamin tail domain-containing protein</fullName>
    </submittedName>
</protein>
<evidence type="ECO:0000259" key="3">
    <source>
        <dbReference type="PROSITE" id="PS51841"/>
    </source>
</evidence>
<dbReference type="InterPro" id="IPR001322">
    <property type="entry name" value="Lamin_tail_dom"/>
</dbReference>
<dbReference type="AlphaFoldDB" id="A0A7H9BH08"/>
<evidence type="ECO:0000256" key="2">
    <source>
        <dbReference type="SAM" id="SignalP"/>
    </source>
</evidence>
<keyword evidence="2" id="KW-0732">Signal</keyword>
<dbReference type="SUPFAM" id="SSF55486">
    <property type="entry name" value="Metalloproteases ('zincins'), catalytic domain"/>
    <property type="match status" value="1"/>
</dbReference>
<dbReference type="RefSeq" id="WP_179358082.1">
    <property type="nucleotide sequence ID" value="NZ_CP058627.1"/>
</dbReference>
<dbReference type="InterPro" id="IPR036415">
    <property type="entry name" value="Lamin_tail_dom_sf"/>
</dbReference>
<dbReference type="PROSITE" id="PS51257">
    <property type="entry name" value="PROKAR_LIPOPROTEIN"/>
    <property type="match status" value="1"/>
</dbReference>
<dbReference type="Pfam" id="PF00932">
    <property type="entry name" value="LTD"/>
    <property type="match status" value="1"/>
</dbReference>
<dbReference type="Proteomes" id="UP000509597">
    <property type="component" value="Chromosome"/>
</dbReference>
<accession>A0A7H9BH08</accession>
<dbReference type="Gene3D" id="3.40.390.10">
    <property type="entry name" value="Collagenase (Catalytic Domain)"/>
    <property type="match status" value="1"/>
</dbReference>
<feature type="domain" description="LTD" evidence="3">
    <location>
        <begin position="57"/>
        <end position="189"/>
    </location>
</feature>
<feature type="chain" id="PRO_5029009880" evidence="2">
    <location>
        <begin position="25"/>
        <end position="626"/>
    </location>
</feature>
<dbReference type="InterPro" id="IPR024079">
    <property type="entry name" value="MetalloPept_cat_dom_sf"/>
</dbReference>
<dbReference type="KEGG" id="chiz:HQ393_06870"/>
<feature type="signal peptide" evidence="2">
    <location>
        <begin position="1"/>
        <end position="24"/>
    </location>
</feature>
<evidence type="ECO:0000313" key="4">
    <source>
        <dbReference type="EMBL" id="QLG88003.1"/>
    </source>
</evidence>
<dbReference type="Gene3D" id="2.60.40.1260">
    <property type="entry name" value="Lamin Tail domain"/>
    <property type="match status" value="1"/>
</dbReference>
<feature type="region of interest" description="Disordered" evidence="1">
    <location>
        <begin position="589"/>
        <end position="610"/>
    </location>
</feature>
<gene>
    <name evidence="4" type="ORF">HQ393_06870</name>
</gene>
<name>A0A7H9BH08_9NEIS</name>
<feature type="region of interest" description="Disordered" evidence="1">
    <location>
        <begin position="24"/>
        <end position="50"/>
    </location>
</feature>
<evidence type="ECO:0000256" key="1">
    <source>
        <dbReference type="SAM" id="MobiDB-lite"/>
    </source>
</evidence>
<sequence>MIRPSICILSIALVACGGGGGGSASIPNSSTTAPTPTATVSVSASPSPAATQIPLPTPTAIPSTPAQSGSLVISEVSSNVYSNGVAWFEVFNTSGQAVNLNDVTVRATAGGRSSPYQQAVAPVTFTMPANTVIPAGGYLLVTGDVDSNIPSSSQVARIRNGDNIPTWGSSGFIELVSGGKTLDVVRFGSNTDTPTTAGAWGATNAEALTAVEYGRSLVRDVVPGQNTVGTGTVWRSVAFSTPLGKNDVPANAIDQDGDGIPTYAKAPGQTFGGINYYDMGARPGQKDVFIQVNWMKTLDPGVLPRKEALQQVVNAFAPHGIAIHFDVGGLFNPNFSPADFNLGGGRSVPYAQCIGLGSSGSPCPESTIYAYKAQYFDAARLQTFHFLLMANSQLSDGSAGSSGVAELGGNDLLLTMGNWGFVTTAGTGLNQLVNMQAATIMHELGHNLGLNHGGGDGINYKPNYLSVMNYLYSLYGTGSGSDSFRQRYLGRLNNTDPCSYSNGPCAANMPLNFSDGSGGNLNEADLSDTQTGIGRGLVNLDWNNNGTNQTHYSYDVNDDGQIGVLSDYNDWANLQFAFARNLTGNMGSSRALSKSSSSANPVLNDRQKHIVDPAPDFRVLQMIRSR</sequence>
<evidence type="ECO:0000313" key="5">
    <source>
        <dbReference type="Proteomes" id="UP000509597"/>
    </source>
</evidence>
<reference evidence="4 5" key="1">
    <citation type="submission" date="2020-07" db="EMBL/GenBank/DDBJ databases">
        <title>Complete genome sequence of Chitinibacter sp. 2T18.</title>
        <authorList>
            <person name="Bae J.-W."/>
            <person name="Choi J.-W."/>
        </authorList>
    </citation>
    <scope>NUCLEOTIDE SEQUENCE [LARGE SCALE GENOMIC DNA]</scope>
    <source>
        <strain evidence="4 5">2T18</strain>
    </source>
</reference>
<dbReference type="GO" id="GO:0008237">
    <property type="term" value="F:metallopeptidase activity"/>
    <property type="evidence" value="ECO:0007669"/>
    <property type="project" value="InterPro"/>
</dbReference>
<dbReference type="EMBL" id="CP058627">
    <property type="protein sequence ID" value="QLG88003.1"/>
    <property type="molecule type" value="Genomic_DNA"/>
</dbReference>
<organism evidence="4 5">
    <name type="scientific">Chitinibacter bivalviorum</name>
    <dbReference type="NCBI Taxonomy" id="2739434"/>
    <lineage>
        <taxon>Bacteria</taxon>
        <taxon>Pseudomonadati</taxon>
        <taxon>Pseudomonadota</taxon>
        <taxon>Betaproteobacteria</taxon>
        <taxon>Neisseriales</taxon>
        <taxon>Chitinibacteraceae</taxon>
        <taxon>Chitinibacter</taxon>
    </lineage>
</organism>
<feature type="compositionally biased region" description="Low complexity" evidence="1">
    <location>
        <begin position="589"/>
        <end position="598"/>
    </location>
</feature>
<keyword evidence="5" id="KW-1185">Reference proteome</keyword>
<dbReference type="PROSITE" id="PS51841">
    <property type="entry name" value="LTD"/>
    <property type="match status" value="1"/>
</dbReference>